<dbReference type="GeneID" id="61186332"/>
<keyword evidence="1" id="KW-0812">Transmembrane</keyword>
<name>A0AAE6IIL8_LEUCA</name>
<dbReference type="EMBL" id="CP042374">
    <property type="protein sequence ID" value="QEA32843.1"/>
    <property type="molecule type" value="Genomic_DNA"/>
</dbReference>
<feature type="transmembrane region" description="Helical" evidence="1">
    <location>
        <begin position="12"/>
        <end position="32"/>
    </location>
</feature>
<gene>
    <name evidence="2" type="ORF">FGL89_01170</name>
</gene>
<feature type="transmembrane region" description="Helical" evidence="1">
    <location>
        <begin position="38"/>
        <end position="55"/>
    </location>
</feature>
<dbReference type="Proteomes" id="UP000321332">
    <property type="component" value="Chromosome"/>
</dbReference>
<dbReference type="OMA" id="RKHGYSP"/>
<feature type="transmembrane region" description="Helical" evidence="1">
    <location>
        <begin position="89"/>
        <end position="107"/>
    </location>
</feature>
<evidence type="ECO:0000313" key="3">
    <source>
        <dbReference type="Proteomes" id="UP000321332"/>
    </source>
</evidence>
<keyword evidence="1" id="KW-0472">Membrane</keyword>
<keyword evidence="1" id="KW-1133">Transmembrane helix</keyword>
<accession>A0AAE6IIL8</accession>
<dbReference type="AlphaFoldDB" id="A0AAE6IIL8"/>
<feature type="transmembrane region" description="Helical" evidence="1">
    <location>
        <begin position="62"/>
        <end position="83"/>
    </location>
</feature>
<dbReference type="RefSeq" id="WP_014974238.1">
    <property type="nucleotide sequence ID" value="NZ_CP042374.1"/>
</dbReference>
<protein>
    <submittedName>
        <fullName evidence="2">Uncharacterized protein</fullName>
    </submittedName>
</protein>
<proteinExistence type="predicted"/>
<sequence length="145" mass="16492">MQKKFKKYYGNQWLVAIVLGVLVPFGAQLLNVSGLNKVIWLYLVVNSSYMLYLGYITRKNGLFPLVLLIMPVFFTLISTFWLRLVSHQYGFYFGLLYIVLSLFTFLGDTRDDPDENMIPVEGGFHGLTEAGDEKYAVPVDGGFQS</sequence>
<organism evidence="2 3">
    <name type="scientific">Leuconostoc carnosum</name>
    <dbReference type="NCBI Taxonomy" id="1252"/>
    <lineage>
        <taxon>Bacteria</taxon>
        <taxon>Bacillati</taxon>
        <taxon>Bacillota</taxon>
        <taxon>Bacilli</taxon>
        <taxon>Lactobacillales</taxon>
        <taxon>Lactobacillaceae</taxon>
        <taxon>Leuconostoc</taxon>
    </lineage>
</organism>
<reference evidence="2 3" key="1">
    <citation type="submission" date="2019-06" db="EMBL/GenBank/DDBJ databases">
        <title>Genome analyses of bacteria isolated from kimchi.</title>
        <authorList>
            <person name="Lee S."/>
            <person name="Ahn S."/>
            <person name="Roh S."/>
        </authorList>
    </citation>
    <scope>NUCLEOTIDE SEQUENCE [LARGE SCALE GENOMIC DNA]</scope>
    <source>
        <strain evidence="2 3">CBA3620</strain>
    </source>
</reference>
<evidence type="ECO:0000256" key="1">
    <source>
        <dbReference type="SAM" id="Phobius"/>
    </source>
</evidence>
<evidence type="ECO:0000313" key="2">
    <source>
        <dbReference type="EMBL" id="QEA32843.1"/>
    </source>
</evidence>